<evidence type="ECO:0000256" key="1">
    <source>
        <dbReference type="SAM" id="MobiDB-lite"/>
    </source>
</evidence>
<name>A0A7W6H0U5_9RHOB</name>
<feature type="region of interest" description="Disordered" evidence="1">
    <location>
        <begin position="75"/>
        <end position="94"/>
    </location>
</feature>
<proteinExistence type="predicted"/>
<evidence type="ECO:0000313" key="2">
    <source>
        <dbReference type="EMBL" id="MBB3995296.1"/>
    </source>
</evidence>
<dbReference type="AlphaFoldDB" id="A0A7W6H0U5"/>
<accession>A0A7W6H0U5</accession>
<dbReference type="Proteomes" id="UP000530268">
    <property type="component" value="Unassembled WGS sequence"/>
</dbReference>
<protein>
    <recommendedName>
        <fullName evidence="4">Helix-turn-helix domain-containing protein</fullName>
    </recommendedName>
</protein>
<gene>
    <name evidence="2" type="ORF">GGR95_002951</name>
</gene>
<evidence type="ECO:0008006" key="4">
    <source>
        <dbReference type="Google" id="ProtNLM"/>
    </source>
</evidence>
<comment type="caution">
    <text evidence="2">The sequence shown here is derived from an EMBL/GenBank/DDBJ whole genome shotgun (WGS) entry which is preliminary data.</text>
</comment>
<keyword evidence="3" id="KW-1185">Reference proteome</keyword>
<sequence length="204" mass="22490">MSTMSASALATELKLSRGRISQYVSEGKLDGCYSGEGRQRRFDLQKVAKALGKRLDPGQMMGNGAQTATVLAAQSSEGAPKKRGGGATKLPDGDDDAYHMARTQKAQEEARALRRRNAMDEGTFVLASETTLVMQQLLSKEVAQFENVMRQAARKIADELGVDFKEVRALLVATWREHRSKRAQLLTEQSEVIEMTEAEREANI</sequence>
<reference evidence="2 3" key="1">
    <citation type="submission" date="2020-08" db="EMBL/GenBank/DDBJ databases">
        <title>Genomic Encyclopedia of Type Strains, Phase IV (KMG-IV): sequencing the most valuable type-strain genomes for metagenomic binning, comparative biology and taxonomic classification.</title>
        <authorList>
            <person name="Goeker M."/>
        </authorList>
    </citation>
    <scope>NUCLEOTIDE SEQUENCE [LARGE SCALE GENOMIC DNA]</scope>
    <source>
        <strain evidence="2 3">DSM 102234</strain>
    </source>
</reference>
<dbReference type="RefSeq" id="WP_184567091.1">
    <property type="nucleotide sequence ID" value="NZ_JACIEI010000013.1"/>
</dbReference>
<evidence type="ECO:0000313" key="3">
    <source>
        <dbReference type="Proteomes" id="UP000530268"/>
    </source>
</evidence>
<dbReference type="EMBL" id="JACIEI010000013">
    <property type="protein sequence ID" value="MBB3995296.1"/>
    <property type="molecule type" value="Genomic_DNA"/>
</dbReference>
<organism evidence="2 3">
    <name type="scientific">Sulfitobacter undariae</name>
    <dbReference type="NCBI Taxonomy" id="1563671"/>
    <lineage>
        <taxon>Bacteria</taxon>
        <taxon>Pseudomonadati</taxon>
        <taxon>Pseudomonadota</taxon>
        <taxon>Alphaproteobacteria</taxon>
        <taxon>Rhodobacterales</taxon>
        <taxon>Roseobacteraceae</taxon>
        <taxon>Sulfitobacter</taxon>
    </lineage>
</organism>